<keyword evidence="3" id="KW-1185">Reference proteome</keyword>
<keyword evidence="1" id="KW-0472">Membrane</keyword>
<feature type="transmembrane region" description="Helical" evidence="1">
    <location>
        <begin position="106"/>
        <end position="124"/>
    </location>
</feature>
<feature type="non-terminal residue" evidence="2">
    <location>
        <position position="1"/>
    </location>
</feature>
<sequence length="151" mass="16791">NVWITVAIIYMVAIIASVISLSVLLLYQLNKASARSKSLQEGMNEPAASTEAIDFNKTLVISMMLEVITVGLSYPPVSGSILMFLLNDENSSNPGSGKDISLYIYFIHWFVMSSTFFNFLLYNLRIPAFRSKSLNIIKTGVKSCFKMLSSK</sequence>
<dbReference type="SUPFAM" id="SSF81321">
    <property type="entry name" value="Family A G protein-coupled receptor-like"/>
    <property type="match status" value="1"/>
</dbReference>
<dbReference type="Gene3D" id="1.20.1070.10">
    <property type="entry name" value="Rhodopsin 7-helix transmembrane proteins"/>
    <property type="match status" value="1"/>
</dbReference>
<organism evidence="2 3">
    <name type="scientific">Meganyctiphanes norvegica</name>
    <name type="common">Northern krill</name>
    <name type="synonym">Thysanopoda norvegica</name>
    <dbReference type="NCBI Taxonomy" id="48144"/>
    <lineage>
        <taxon>Eukaryota</taxon>
        <taxon>Metazoa</taxon>
        <taxon>Ecdysozoa</taxon>
        <taxon>Arthropoda</taxon>
        <taxon>Crustacea</taxon>
        <taxon>Multicrustacea</taxon>
        <taxon>Malacostraca</taxon>
        <taxon>Eumalacostraca</taxon>
        <taxon>Eucarida</taxon>
        <taxon>Euphausiacea</taxon>
        <taxon>Euphausiidae</taxon>
        <taxon>Meganyctiphanes</taxon>
    </lineage>
</organism>
<dbReference type="EMBL" id="CAXKWB010012456">
    <property type="protein sequence ID" value="CAL4104666.1"/>
    <property type="molecule type" value="Genomic_DNA"/>
</dbReference>
<gene>
    <name evidence="2" type="ORF">MNOR_LOCUS17826</name>
</gene>
<feature type="transmembrane region" description="Helical" evidence="1">
    <location>
        <begin position="67"/>
        <end position="86"/>
    </location>
</feature>
<feature type="transmembrane region" description="Helical" evidence="1">
    <location>
        <begin position="6"/>
        <end position="27"/>
    </location>
</feature>
<dbReference type="AlphaFoldDB" id="A0AAV2QWA6"/>
<evidence type="ECO:0000313" key="3">
    <source>
        <dbReference type="Proteomes" id="UP001497623"/>
    </source>
</evidence>
<reference evidence="2 3" key="1">
    <citation type="submission" date="2024-05" db="EMBL/GenBank/DDBJ databases">
        <authorList>
            <person name="Wallberg A."/>
        </authorList>
    </citation>
    <scope>NUCLEOTIDE SEQUENCE [LARGE SCALE GENOMIC DNA]</scope>
</reference>
<keyword evidence="1" id="KW-1133">Transmembrane helix</keyword>
<evidence type="ECO:0000313" key="2">
    <source>
        <dbReference type="EMBL" id="CAL4104666.1"/>
    </source>
</evidence>
<comment type="caution">
    <text evidence="2">The sequence shown here is derived from an EMBL/GenBank/DDBJ whole genome shotgun (WGS) entry which is preliminary data.</text>
</comment>
<proteinExistence type="predicted"/>
<accession>A0AAV2QWA6</accession>
<protein>
    <submittedName>
        <fullName evidence="2">Uncharacterized protein</fullName>
    </submittedName>
</protein>
<dbReference type="Proteomes" id="UP001497623">
    <property type="component" value="Unassembled WGS sequence"/>
</dbReference>
<evidence type="ECO:0000256" key="1">
    <source>
        <dbReference type="SAM" id="Phobius"/>
    </source>
</evidence>
<name>A0AAV2QWA6_MEGNR</name>
<keyword evidence="1" id="KW-0812">Transmembrane</keyword>